<keyword evidence="1" id="KW-0732">Signal</keyword>
<dbReference type="InterPro" id="IPR000757">
    <property type="entry name" value="Beta-glucanase-like"/>
</dbReference>
<name>A0A9P5SL11_9FUNG</name>
<feature type="domain" description="GH16" evidence="2">
    <location>
        <begin position="89"/>
        <end position="289"/>
    </location>
</feature>
<sequence length="289" mass="31653">MRTTIIALALIGAAFSPPPTALGAAVPFLGNTRNSVAFLGYTRNSVDVNLSLGQTQSKPVAGVPPLGKTTSNAVPAADRIGPFFEPLTSSLSNFSIPDNQGPDRWACSYIRGAVDTPDINGTSITIAKKSKRKPFSCGELVHIQRPQYGVYSVDMISTNVRGHVTGFFLIANGVSEIDVELTGLDSEAVWFNIWEGSKQNPVKIPLGFDAAKGFHNYQIEWRKDFIAWSVDGKQILKRSDINTVDPATNSYRLALNSWTTAVEENMWAGKFKWPGTPIRSQFRNLRYTP</sequence>
<reference evidence="3" key="1">
    <citation type="journal article" date="2020" name="Fungal Divers.">
        <title>Resolving the Mortierellaceae phylogeny through synthesis of multi-gene phylogenetics and phylogenomics.</title>
        <authorList>
            <person name="Vandepol N."/>
            <person name="Liber J."/>
            <person name="Desiro A."/>
            <person name="Na H."/>
            <person name="Kennedy M."/>
            <person name="Barry K."/>
            <person name="Grigoriev I.V."/>
            <person name="Miller A.N."/>
            <person name="O'Donnell K."/>
            <person name="Stajich J.E."/>
            <person name="Bonito G."/>
        </authorList>
    </citation>
    <scope>NUCLEOTIDE SEQUENCE</scope>
    <source>
        <strain evidence="3">NVP1</strain>
    </source>
</reference>
<dbReference type="AlphaFoldDB" id="A0A9P5SL11"/>
<organism evidence="3 4">
    <name type="scientific">Podila minutissima</name>
    <dbReference type="NCBI Taxonomy" id="64525"/>
    <lineage>
        <taxon>Eukaryota</taxon>
        <taxon>Fungi</taxon>
        <taxon>Fungi incertae sedis</taxon>
        <taxon>Mucoromycota</taxon>
        <taxon>Mortierellomycotina</taxon>
        <taxon>Mortierellomycetes</taxon>
        <taxon>Mortierellales</taxon>
        <taxon>Mortierellaceae</taxon>
        <taxon>Podila</taxon>
    </lineage>
</organism>
<feature type="signal peptide" evidence="1">
    <location>
        <begin position="1"/>
        <end position="23"/>
    </location>
</feature>
<protein>
    <recommendedName>
        <fullName evidence="2">GH16 domain-containing protein</fullName>
    </recommendedName>
</protein>
<dbReference type="Pfam" id="PF00722">
    <property type="entry name" value="Glyco_hydro_16"/>
    <property type="match status" value="1"/>
</dbReference>
<evidence type="ECO:0000259" key="2">
    <source>
        <dbReference type="PROSITE" id="PS51762"/>
    </source>
</evidence>
<comment type="caution">
    <text evidence="3">The sequence shown here is derived from an EMBL/GenBank/DDBJ whole genome shotgun (WGS) entry which is preliminary data.</text>
</comment>
<dbReference type="EMBL" id="JAAAUY010000392">
    <property type="protein sequence ID" value="KAF9330513.1"/>
    <property type="molecule type" value="Genomic_DNA"/>
</dbReference>
<proteinExistence type="predicted"/>
<dbReference type="InterPro" id="IPR013320">
    <property type="entry name" value="ConA-like_dom_sf"/>
</dbReference>
<evidence type="ECO:0000313" key="4">
    <source>
        <dbReference type="Proteomes" id="UP000696485"/>
    </source>
</evidence>
<dbReference type="SUPFAM" id="SSF49899">
    <property type="entry name" value="Concanavalin A-like lectins/glucanases"/>
    <property type="match status" value="1"/>
</dbReference>
<evidence type="ECO:0000313" key="3">
    <source>
        <dbReference type="EMBL" id="KAF9330513.1"/>
    </source>
</evidence>
<dbReference type="Gene3D" id="2.60.120.200">
    <property type="match status" value="1"/>
</dbReference>
<feature type="chain" id="PRO_5040297947" description="GH16 domain-containing protein" evidence="1">
    <location>
        <begin position="24"/>
        <end position="289"/>
    </location>
</feature>
<accession>A0A9P5SL11</accession>
<gene>
    <name evidence="3" type="ORF">BG006_006543</name>
</gene>
<evidence type="ECO:0000256" key="1">
    <source>
        <dbReference type="SAM" id="SignalP"/>
    </source>
</evidence>
<dbReference type="PROSITE" id="PS51762">
    <property type="entry name" value="GH16_2"/>
    <property type="match status" value="1"/>
</dbReference>
<keyword evidence="4" id="KW-1185">Reference proteome</keyword>
<dbReference type="Proteomes" id="UP000696485">
    <property type="component" value="Unassembled WGS sequence"/>
</dbReference>
<dbReference type="GO" id="GO:0005975">
    <property type="term" value="P:carbohydrate metabolic process"/>
    <property type="evidence" value="ECO:0007669"/>
    <property type="project" value="InterPro"/>
</dbReference>
<dbReference type="GO" id="GO:0004553">
    <property type="term" value="F:hydrolase activity, hydrolyzing O-glycosyl compounds"/>
    <property type="evidence" value="ECO:0007669"/>
    <property type="project" value="InterPro"/>
</dbReference>